<dbReference type="OMA" id="FCECENT"/>
<dbReference type="InterPro" id="IPR025398">
    <property type="entry name" value="DUF4371"/>
</dbReference>
<dbReference type="HOGENOM" id="CLU_006175_5_3_1"/>
<sequence length="745" mass="85689">MEKFLIPLKRKTPPSSSQSDIDDLDYLPWDPADRKRISEYHANQINEVIRKYLTISPCQPRGHIFKQSLKGGVLRRFNHAWFDQYQNWLEYSVKKDAAFCLCCYLFRDNAGKGGRNDAWTIDGFSSWNKPKNISEHIGDVNNFHNNAVMKCQNLMKEGQSIKDALHKQDDITKNEYRIRLNASIDASRFLLRQGLPFRGHEEKDESANNGNFVELLKYTAEQNKVVSKVVLGNAPGNNQMTSPKIQKDIVHCFAEELVKSIIEEIDHDVFGLLVDESADDSYKEQMAVVFRFVDKSGIVKERFISLTHVSDTSSSTLKSAIDSLFAKHGLSITKLRGQGYEGASNMKGEFNGLRSLISKESTSAYYVHCFAHQLQLVVVAVAKKHFDVGDFFDMISLLLNEVGASCKRKDLLRESQKEIIEKEVDDGERKTGKGLNQDVLKCVQKDGQDDSKKRQAYGLLRYVNSFDFVFYLQVMVHLLGVTNSLSLSLQNRDQDILNAMSLVKSTRNQLQKFRDDGWSSLMIKVSSFCKKHNIEELDKDDVFIDLKNPRRKTGVTNGHHYKVNCLYAILDLQLQEFNDRFNEVNTELLICAVSLSPIDSFSQFNNSRLMRLATFYPYDFSHGECISLEQQLDTYIDNIRSDDRFIHLEDLGELARTLVKTQKYMSFPLVYRLLKLILILPVATATVERSFSAMKIVKTDRRNRIGDHFLNDCLICFIEKDVFKKITNETVMKRFQNMKDRRIVL</sequence>
<dbReference type="InterPro" id="IPR012337">
    <property type="entry name" value="RNaseH-like_sf"/>
</dbReference>
<evidence type="ECO:0000256" key="1">
    <source>
        <dbReference type="SAM" id="MobiDB-lite"/>
    </source>
</evidence>
<accession>A0A0D3BUP5</accession>
<proteinExistence type="predicted"/>
<dbReference type="SMART" id="SM00597">
    <property type="entry name" value="ZnF_TTF"/>
    <property type="match status" value="1"/>
</dbReference>
<dbReference type="PANTHER" id="PTHR11697:SF230">
    <property type="entry name" value="ZINC FINGER, MYM DOMAIN CONTAINING 1"/>
    <property type="match status" value="1"/>
</dbReference>
<dbReference type="EnsemblPlants" id="Bo4g078350.1">
    <property type="protein sequence ID" value="Bo4g078350.1"/>
    <property type="gene ID" value="Bo4g078350"/>
</dbReference>
<protein>
    <recommendedName>
        <fullName evidence="2">TTF-type domain-containing protein</fullName>
    </recommendedName>
</protein>
<dbReference type="InterPro" id="IPR055298">
    <property type="entry name" value="AtLOH3-like"/>
</dbReference>
<dbReference type="Pfam" id="PF14291">
    <property type="entry name" value="DUF4371"/>
    <property type="match status" value="1"/>
</dbReference>
<dbReference type="Proteomes" id="UP000032141">
    <property type="component" value="Chromosome C4"/>
</dbReference>
<dbReference type="PANTHER" id="PTHR11697">
    <property type="entry name" value="GENERAL TRANSCRIPTION FACTOR 2-RELATED ZINC FINGER PROTEIN"/>
    <property type="match status" value="1"/>
</dbReference>
<reference evidence="3" key="2">
    <citation type="submission" date="2015-03" db="UniProtKB">
        <authorList>
            <consortium name="EnsemblPlants"/>
        </authorList>
    </citation>
    <scope>IDENTIFICATION</scope>
</reference>
<evidence type="ECO:0000313" key="4">
    <source>
        <dbReference type="Proteomes" id="UP000032141"/>
    </source>
</evidence>
<dbReference type="Pfam" id="PF05699">
    <property type="entry name" value="Dimer_Tnp_hAT"/>
    <property type="match status" value="1"/>
</dbReference>
<organism evidence="3 4">
    <name type="scientific">Brassica oleracea var. oleracea</name>
    <dbReference type="NCBI Taxonomy" id="109376"/>
    <lineage>
        <taxon>Eukaryota</taxon>
        <taxon>Viridiplantae</taxon>
        <taxon>Streptophyta</taxon>
        <taxon>Embryophyta</taxon>
        <taxon>Tracheophyta</taxon>
        <taxon>Spermatophyta</taxon>
        <taxon>Magnoliopsida</taxon>
        <taxon>eudicotyledons</taxon>
        <taxon>Gunneridae</taxon>
        <taxon>Pentapetalae</taxon>
        <taxon>rosids</taxon>
        <taxon>malvids</taxon>
        <taxon>Brassicales</taxon>
        <taxon>Brassicaceae</taxon>
        <taxon>Brassiceae</taxon>
        <taxon>Brassica</taxon>
    </lineage>
</organism>
<dbReference type="Gramene" id="Bo4g078350.1">
    <property type="protein sequence ID" value="Bo4g078350.1"/>
    <property type="gene ID" value="Bo4g078350"/>
</dbReference>
<dbReference type="AlphaFoldDB" id="A0A0D3BUP5"/>
<feature type="region of interest" description="Disordered" evidence="1">
    <location>
        <begin position="1"/>
        <end position="22"/>
    </location>
</feature>
<keyword evidence="4" id="KW-1185">Reference proteome</keyword>
<dbReference type="eggNOG" id="ENOG502QSU3">
    <property type="taxonomic scope" value="Eukaryota"/>
</dbReference>
<evidence type="ECO:0000259" key="2">
    <source>
        <dbReference type="SMART" id="SM00597"/>
    </source>
</evidence>
<name>A0A0D3BUP5_BRAOL</name>
<dbReference type="SUPFAM" id="SSF53098">
    <property type="entry name" value="Ribonuclease H-like"/>
    <property type="match status" value="1"/>
</dbReference>
<dbReference type="InterPro" id="IPR008906">
    <property type="entry name" value="HATC_C_dom"/>
</dbReference>
<evidence type="ECO:0000313" key="3">
    <source>
        <dbReference type="EnsemblPlants" id="Bo4g078350.1"/>
    </source>
</evidence>
<reference evidence="3 4" key="1">
    <citation type="journal article" date="2014" name="Genome Biol.">
        <title>Transcriptome and methylome profiling reveals relics of genome dominance in the mesopolyploid Brassica oleracea.</title>
        <authorList>
            <person name="Parkin I.A."/>
            <person name="Koh C."/>
            <person name="Tang H."/>
            <person name="Robinson S.J."/>
            <person name="Kagale S."/>
            <person name="Clarke W.E."/>
            <person name="Town C.D."/>
            <person name="Nixon J."/>
            <person name="Krishnakumar V."/>
            <person name="Bidwell S.L."/>
            <person name="Denoeud F."/>
            <person name="Belcram H."/>
            <person name="Links M.G."/>
            <person name="Just J."/>
            <person name="Clarke C."/>
            <person name="Bender T."/>
            <person name="Huebert T."/>
            <person name="Mason A.S."/>
            <person name="Pires J.C."/>
            <person name="Barker G."/>
            <person name="Moore J."/>
            <person name="Walley P.G."/>
            <person name="Manoli S."/>
            <person name="Batley J."/>
            <person name="Edwards D."/>
            <person name="Nelson M.N."/>
            <person name="Wang X."/>
            <person name="Paterson A.H."/>
            <person name="King G."/>
            <person name="Bancroft I."/>
            <person name="Chalhoub B."/>
            <person name="Sharpe A.G."/>
        </authorList>
    </citation>
    <scope>NUCLEOTIDE SEQUENCE</scope>
    <source>
        <strain evidence="3 4">cv. TO1000</strain>
    </source>
</reference>
<feature type="domain" description="TTF-type" evidence="2">
    <location>
        <begin position="73"/>
        <end position="167"/>
    </location>
</feature>
<dbReference type="InterPro" id="IPR006580">
    <property type="entry name" value="Znf_TTF"/>
</dbReference>
<dbReference type="GO" id="GO:0046983">
    <property type="term" value="F:protein dimerization activity"/>
    <property type="evidence" value="ECO:0007669"/>
    <property type="project" value="InterPro"/>
</dbReference>